<evidence type="ECO:0000256" key="1">
    <source>
        <dbReference type="SAM" id="MobiDB-lite"/>
    </source>
</evidence>
<reference evidence="2 3" key="1">
    <citation type="journal article" date="2010" name="Genome Biol. Evol.">
        <title>The sequence of a 1.8-mb bacterial linear plasmid reveals a rich evolutionary reservoir of secondary metabolic pathways.</title>
        <authorList>
            <person name="Medema M.H."/>
            <person name="Trefzer A."/>
            <person name="Kovalchuk A."/>
            <person name="van den Berg M."/>
            <person name="Mueller U."/>
            <person name="Heijne W."/>
            <person name="Wu L."/>
            <person name="Alam M.T."/>
            <person name="Ronning C.M."/>
            <person name="Nierman W.C."/>
            <person name="Bovenberg R.A.L."/>
            <person name="Breitling R."/>
            <person name="Takano E."/>
        </authorList>
    </citation>
    <scope>NUCLEOTIDE SEQUENCE [LARGE SCALE GENOMIC DNA]</scope>
    <source>
        <strain evidence="3">ATCC 27064 / DSM 738 / JCM 4710 / NBRC 13307 / NCIMB 12785 / NRRL 3585 / VKM Ac-602</strain>
    </source>
</reference>
<evidence type="ECO:0000313" key="3">
    <source>
        <dbReference type="Proteomes" id="UP000002357"/>
    </source>
</evidence>
<feature type="region of interest" description="Disordered" evidence="1">
    <location>
        <begin position="1"/>
        <end position="73"/>
    </location>
</feature>
<dbReference type="EMBL" id="CM000913">
    <property type="protein sequence ID" value="EFG08438.1"/>
    <property type="molecule type" value="Genomic_DNA"/>
</dbReference>
<proteinExistence type="predicted"/>
<dbReference type="Proteomes" id="UP000002357">
    <property type="component" value="Chromosome"/>
</dbReference>
<protein>
    <submittedName>
        <fullName evidence="2">Uncharacterized protein</fullName>
    </submittedName>
</protein>
<dbReference type="AlphaFoldDB" id="B5GNK5"/>
<accession>B5GNK5</accession>
<name>B5GNK5_STRCL</name>
<sequence>MTPHSVVRGSRESGQVPRCPGAERLTAGRARLTAASFRPDTWHRPMGMNDPPSPVRRYRGSSVPPPLWSWRVS</sequence>
<keyword evidence="3" id="KW-1185">Reference proteome</keyword>
<gene>
    <name evidence="2" type="ORF">SCLAV_3367</name>
</gene>
<organism evidence="2 3">
    <name type="scientific">Streptomyces clavuligerus</name>
    <dbReference type="NCBI Taxonomy" id="1901"/>
    <lineage>
        <taxon>Bacteria</taxon>
        <taxon>Bacillati</taxon>
        <taxon>Actinomycetota</taxon>
        <taxon>Actinomycetes</taxon>
        <taxon>Kitasatosporales</taxon>
        <taxon>Streptomycetaceae</taxon>
        <taxon>Streptomyces</taxon>
    </lineage>
</organism>
<evidence type="ECO:0000313" key="2">
    <source>
        <dbReference type="EMBL" id="EFG08438.1"/>
    </source>
</evidence>
<feature type="compositionally biased region" description="Low complexity" evidence="1">
    <location>
        <begin position="22"/>
        <end position="35"/>
    </location>
</feature>